<dbReference type="EMBL" id="GALX01005316">
    <property type="protein sequence ID" value="JAB63150.1"/>
    <property type="molecule type" value="Transcribed_RNA"/>
</dbReference>
<dbReference type="AlphaFoldDB" id="V5FZN0"/>
<protein>
    <recommendedName>
        <fullName evidence="1">NACHT domain-containing protein</fullName>
    </recommendedName>
</protein>
<evidence type="ECO:0000259" key="1">
    <source>
        <dbReference type="Pfam" id="PF05729"/>
    </source>
</evidence>
<reference evidence="2" key="1">
    <citation type="submission" date="2013-07" db="EMBL/GenBank/DDBJ databases">
        <title>Midgut Transcriptome Profiling of Anoplphora glabripennis, a Lignocellulose Degrading, Wood-Boring Cerambycid.</title>
        <authorList>
            <person name="Scully E.D."/>
            <person name="Hoover K."/>
            <person name="Carlson J.E."/>
            <person name="Tien M."/>
            <person name="Geib S.M."/>
        </authorList>
    </citation>
    <scope>NUCLEOTIDE SEQUENCE</scope>
</reference>
<dbReference type="Pfam" id="PF05729">
    <property type="entry name" value="NACHT"/>
    <property type="match status" value="1"/>
</dbReference>
<evidence type="ECO:0000313" key="2">
    <source>
        <dbReference type="EMBL" id="JAB63150.1"/>
    </source>
</evidence>
<sequence>MTTKDYSYNGKLWRPCATVADENSFFHSAFGIRAAEGEAYSDKHYKVRRMRWAAFLTYFENEEIPVVLADILIGCFSAKDAYKHKSIRDKNHFESYVRDITMAGQPVTKQEVPILSTLENIRIVLLSNEGPDPVVTVNPNIEILGDYSNVVEKSNEEVVLCLEGNTFTRLELVGEDSTSKPLRVIKNITAKEHLQHPTSCLLRYKKGGSAGSKGVEFQINLLMVLLFNSLRKLKDWKLSTENNKAGKFDDAILELPESAFLIQAKNKEKTNSKITLNALLSTNPNNSFSLPKYFLSYQEVKNQFKGKNTIIICTNAGIDKTALECLDTSRICTESVLYCADDNCSSHTFNLNILSRLKRKVEIYCQDKNIDQSVNTDNNLKDFLKRLQFYSNYPLGNNNKDKDTEILVSLLNCSGNFYGHISCSEIYAKLMKWFQQKHGIYLTETTANAMFLEIKSDQYWQKLDKYGVSFQGHLLNVQDKTQLYYVNAEGGYVLQELRIHHSLRKYKSKILYASPDGGIELQKRAIEAFELPCHTFLIFSWPEDGLEESVVAEICDKLRNTLNQYEKKKVILVAKSDKLVHQIGLNRSVCGIIDESVTFKDFCQVSQSKLLKEKVVFQGKEVSLEELLETQTDQDYTKKLCSEILEVLVKEEQIRVGLEVRPLDEQFGYYYIDRNLIRINDEKGFGRKRTETISENKIYEMKDKVVVIADAAGMGKSTVLSRLAVTIKNKNPQLWVIRIDLSDYSGILKDFKERNKIIDVTELLDFRETKLSNQLEEVLFSMKRKVVVLMDGVDEISPDYTELVIGLLVQCQKGANFDKVFVTTRPNMTQELESKLQVKSFSLLPFTKRHQIHFLTEYWAHNLKLDSINKKKCEEYAKILLQTTLSCTTLYQQGEHHFASIPLLLTMLAEIFESSDRLEESMDWEGCKEYLNGSRLTPKLQEKTVSQKYTRCLLRRNKSSS</sequence>
<dbReference type="PANTHER" id="PTHR46312:SF2">
    <property type="entry name" value="NUCLEOTIDE-BINDING OLIGOMERIZATION DOMAIN-CONTAINING PROTEIN 2-LIKE"/>
    <property type="match status" value="1"/>
</dbReference>
<dbReference type="SUPFAM" id="SSF52540">
    <property type="entry name" value="P-loop containing nucleoside triphosphate hydrolases"/>
    <property type="match status" value="1"/>
</dbReference>
<proteinExistence type="predicted"/>
<dbReference type="Gene3D" id="3.40.50.300">
    <property type="entry name" value="P-loop containing nucleotide triphosphate hydrolases"/>
    <property type="match status" value="1"/>
</dbReference>
<organism evidence="2">
    <name type="scientific">Anoplophora glabripennis</name>
    <name type="common">Asian longhorn beetle</name>
    <name type="synonym">Anoplophora nobilis</name>
    <dbReference type="NCBI Taxonomy" id="217634"/>
    <lineage>
        <taxon>Eukaryota</taxon>
        <taxon>Metazoa</taxon>
        <taxon>Ecdysozoa</taxon>
        <taxon>Arthropoda</taxon>
        <taxon>Hexapoda</taxon>
        <taxon>Insecta</taxon>
        <taxon>Pterygota</taxon>
        <taxon>Neoptera</taxon>
        <taxon>Endopterygota</taxon>
        <taxon>Coleoptera</taxon>
        <taxon>Polyphaga</taxon>
        <taxon>Cucujiformia</taxon>
        <taxon>Chrysomeloidea</taxon>
        <taxon>Cerambycidae</taxon>
        <taxon>Lamiinae</taxon>
        <taxon>Lamiini</taxon>
        <taxon>Anoplophora</taxon>
    </lineage>
</organism>
<dbReference type="InterPro" id="IPR027417">
    <property type="entry name" value="P-loop_NTPase"/>
</dbReference>
<dbReference type="InterPro" id="IPR007111">
    <property type="entry name" value="NACHT_NTPase"/>
</dbReference>
<name>V5FZN0_ANOGL</name>
<accession>V5FZN0</accession>
<feature type="domain" description="NACHT" evidence="1">
    <location>
        <begin position="705"/>
        <end position="861"/>
    </location>
</feature>
<dbReference type="PANTHER" id="PTHR46312">
    <property type="entry name" value="NACHT DOMAIN-CONTAINING PROTEIN"/>
    <property type="match status" value="1"/>
</dbReference>